<feature type="region of interest" description="Disordered" evidence="1">
    <location>
        <begin position="1"/>
        <end position="21"/>
    </location>
</feature>
<dbReference type="EMBL" id="CP001560">
    <property type="protein sequence ID" value="AFJ48043.1"/>
    <property type="molecule type" value="Genomic_DNA"/>
</dbReference>
<sequence>MYHLDNTSGVPEMPEPKEQQSITPRWFGESQEQGGISWPGADWFNVVQAELLNLLAAANIQPDKKSYDQLSKAIPKLGDAKLRTDLKSNKPGDGLSLAALIQGGTGQDAINYVTPFMYGGIGNSPSTDNTAAVIGAITVALNFGFGIDLTGGPWRITRTIDFTNVRKIRTDWTGRLLVNPANFTALHSANFVVTLGNPDTAFREDRCIYTCIDGCFAVVSDSRATELNGIFIKGQLLSIDSLRVIGFNGSGIYMGAVWDSAFKSISVELSGNQSLHAIAISPFGDTSNCLHIGRIQCEQAYHKQLYINAIRSEFHTIHAERAYITTLDDGATGLPSALNYQNSYFLLSNSAIYQMIIDAASSTSIGTVTTAMSVTLNLYASVVCAANIGGAVSATYGNYSEIIGSFFVKYYNRGYPVKLSSCRFTTSDNSCVVDIANCHLVNCEIDTLLPYYGCDYLHVTDCIIMNDYSCTRTDISGVLFDHTTFKKNVGSTGPTETSRPTKLRDCEIMGQLTGAFQHRLLVEGGYCASVNLLSRAYVRLSNVRGGTFSAVGDRAYITIGCEFNSIMSWGVPDFGNYKVSVRTQRMGAFAAGMGLEYINTVDGGASFKAILTAS</sequence>
<dbReference type="HOGENOM" id="CLU_444725_0_0_6"/>
<protein>
    <recommendedName>
        <fullName evidence="4">Tail spike TSP1/Gp66 N-terminal domain-containing protein</fullName>
    </recommendedName>
</protein>
<reference evidence="2 3" key="1">
    <citation type="journal article" date="2012" name="J. Bacteriol.">
        <title>Complete genome sequence of the B12-producing Shimwellia blattae strain DSM 4481, isolated from a cockroach.</title>
        <authorList>
            <person name="Brzuszkiewicz E."/>
            <person name="Waschkowitz T."/>
            <person name="Wiezer A."/>
            <person name="Daniel R."/>
        </authorList>
    </citation>
    <scope>NUCLEOTIDE SEQUENCE [LARGE SCALE GENOMIC DNA]</scope>
    <source>
        <strain evidence="3">ATCC 29907 / DSM 4481 / JCM 1650 / NBRC 105725 / CDC 9005-74</strain>
    </source>
</reference>
<gene>
    <name evidence="2" type="ordered locus">EBL_c29730</name>
</gene>
<dbReference type="STRING" id="630626.EBL_c29730"/>
<proteinExistence type="predicted"/>
<name>I2BBY9_SHIBC</name>
<dbReference type="KEGG" id="ebt:EBL_c29730"/>
<dbReference type="AlphaFoldDB" id="I2BBY9"/>
<organism evidence="2 3">
    <name type="scientific">Shimwellia blattae (strain ATCC 29907 / DSM 4481 / JCM 1650 / NBRC 105725 / CDC 9005-74)</name>
    <name type="common">Escherichia blattae</name>
    <dbReference type="NCBI Taxonomy" id="630626"/>
    <lineage>
        <taxon>Bacteria</taxon>
        <taxon>Pseudomonadati</taxon>
        <taxon>Pseudomonadota</taxon>
        <taxon>Gammaproteobacteria</taxon>
        <taxon>Enterobacterales</taxon>
        <taxon>Enterobacteriaceae</taxon>
        <taxon>Shimwellia</taxon>
    </lineage>
</organism>
<keyword evidence="3" id="KW-1185">Reference proteome</keyword>
<dbReference type="OrthoDB" id="6500479at2"/>
<dbReference type="eggNOG" id="ENOG50335VP">
    <property type="taxonomic scope" value="Bacteria"/>
</dbReference>
<evidence type="ECO:0000256" key="1">
    <source>
        <dbReference type="SAM" id="MobiDB-lite"/>
    </source>
</evidence>
<accession>I2BBY9</accession>
<dbReference type="PATRIC" id="fig|630626.3.peg.2895"/>
<accession>K6VZ55</accession>
<evidence type="ECO:0008006" key="4">
    <source>
        <dbReference type="Google" id="ProtNLM"/>
    </source>
</evidence>
<evidence type="ECO:0000313" key="2">
    <source>
        <dbReference type="EMBL" id="AFJ48043.1"/>
    </source>
</evidence>
<evidence type="ECO:0000313" key="3">
    <source>
        <dbReference type="Proteomes" id="UP000001955"/>
    </source>
</evidence>
<dbReference type="Proteomes" id="UP000001955">
    <property type="component" value="Chromosome"/>
</dbReference>
<dbReference type="RefSeq" id="WP_002442969.1">
    <property type="nucleotide sequence ID" value="NC_017910.1"/>
</dbReference>